<dbReference type="Pfam" id="PF00350">
    <property type="entry name" value="Dynamin_N"/>
    <property type="match status" value="1"/>
</dbReference>
<keyword evidence="1" id="KW-0472">Membrane</keyword>
<dbReference type="EMBL" id="HBEA01001779">
    <property type="protein sequence ID" value="CAD8251826.1"/>
    <property type="molecule type" value="Transcribed_RNA"/>
</dbReference>
<organism evidence="3">
    <name type="scientific">Pinguiococcus pyrenoidosus</name>
    <dbReference type="NCBI Taxonomy" id="172671"/>
    <lineage>
        <taxon>Eukaryota</taxon>
        <taxon>Sar</taxon>
        <taxon>Stramenopiles</taxon>
        <taxon>Ochrophyta</taxon>
        <taxon>Pinguiophyceae</taxon>
        <taxon>Pinguiochrysidales</taxon>
        <taxon>Pinguiochrysidaceae</taxon>
        <taxon>Pinguiococcus</taxon>
    </lineage>
</organism>
<dbReference type="InterPro" id="IPR027417">
    <property type="entry name" value="P-loop_NTPase"/>
</dbReference>
<keyword evidence="1" id="KW-1133">Transmembrane helix</keyword>
<gene>
    <name evidence="3" type="ORF">PPYR1160_LOCUS1317</name>
</gene>
<evidence type="ECO:0000313" key="3">
    <source>
        <dbReference type="EMBL" id="CAD8251826.1"/>
    </source>
</evidence>
<proteinExistence type="predicted"/>
<dbReference type="InterPro" id="IPR051943">
    <property type="entry name" value="TRAFAC_Dynamin-like_GTPase"/>
</dbReference>
<sequence length="456" mass="50271">MESCAATLESVQTLNDRTDGPLERNSHKMTQLPFVFVLGNHSSGKSSFINYVLQKDVQQAGVAPTDDAFTIIAPGEQDGDRDGPSVIGDPDLGFAGLRHYGPGLVHQTSLKVRQGLRASNFMMVDSPGMIDSPVSRDSVLTKDNSRDRGYDFEGVVKWFAERADVILLFFDPDKPGTTGETLRVLTKSLAGLDHKLYIVLNKADQFRKIHDFARAYGSLCWNLSKVIARKDLPRIYTMCLPPRQRQNTTTYGAGDEEQPLGQGLQDLEKTREDVVAEVMKAPKRRMDNAITRLGDSISLLRMHVMVLEEARRIHRAHLWQSRAIVFAGVTVTAAAAGGAAFVGLPPAFIGVVSVAGMGLAGGNAYFGGKTLEQLEEKYATYEGLQDLFLKTHKRELSEEEEYAKATWSRVRETARSAILHKGLSSLQAVSSSEIRRLRDVLDVEIPALRRKAGQAL</sequence>
<feature type="transmembrane region" description="Helical" evidence="1">
    <location>
        <begin position="347"/>
        <end position="366"/>
    </location>
</feature>
<evidence type="ECO:0000259" key="2">
    <source>
        <dbReference type="Pfam" id="PF00350"/>
    </source>
</evidence>
<protein>
    <recommendedName>
        <fullName evidence="2">Dynamin N-terminal domain-containing protein</fullName>
    </recommendedName>
</protein>
<dbReference type="PANTHER" id="PTHR43681">
    <property type="entry name" value="TRANSMEMBRANE GTPASE FZO"/>
    <property type="match status" value="1"/>
</dbReference>
<keyword evidence="1" id="KW-0812">Transmembrane</keyword>
<dbReference type="PANTHER" id="PTHR43681:SF1">
    <property type="entry name" value="SARCALUMENIN"/>
    <property type="match status" value="1"/>
</dbReference>
<reference evidence="3" key="1">
    <citation type="submission" date="2021-01" db="EMBL/GenBank/DDBJ databases">
        <authorList>
            <person name="Corre E."/>
            <person name="Pelletier E."/>
            <person name="Niang G."/>
            <person name="Scheremetjew M."/>
            <person name="Finn R."/>
            <person name="Kale V."/>
            <person name="Holt S."/>
            <person name="Cochrane G."/>
            <person name="Meng A."/>
            <person name="Brown T."/>
            <person name="Cohen L."/>
        </authorList>
    </citation>
    <scope>NUCLEOTIDE SEQUENCE</scope>
    <source>
        <strain evidence="3">CCMP2078</strain>
    </source>
</reference>
<dbReference type="InterPro" id="IPR045063">
    <property type="entry name" value="Dynamin_N"/>
</dbReference>
<evidence type="ECO:0000256" key="1">
    <source>
        <dbReference type="SAM" id="Phobius"/>
    </source>
</evidence>
<feature type="domain" description="Dynamin N-terminal" evidence="2">
    <location>
        <begin position="35"/>
        <end position="79"/>
    </location>
</feature>
<name>A0A7R9U1U8_9STRA</name>
<dbReference type="AlphaFoldDB" id="A0A7R9U1U8"/>
<accession>A0A7R9U1U8</accession>
<feature type="transmembrane region" description="Helical" evidence="1">
    <location>
        <begin position="321"/>
        <end position="341"/>
    </location>
</feature>
<dbReference type="SUPFAM" id="SSF52540">
    <property type="entry name" value="P-loop containing nucleoside triphosphate hydrolases"/>
    <property type="match status" value="1"/>
</dbReference>
<dbReference type="Gene3D" id="3.40.50.300">
    <property type="entry name" value="P-loop containing nucleotide triphosphate hydrolases"/>
    <property type="match status" value="1"/>
</dbReference>